<feature type="non-terminal residue" evidence="5">
    <location>
        <position position="1"/>
    </location>
</feature>
<feature type="compositionally biased region" description="Basic and acidic residues" evidence="3">
    <location>
        <begin position="150"/>
        <end position="162"/>
    </location>
</feature>
<feature type="domain" description="Reverse transcriptase Ty1/copia-type" evidence="4">
    <location>
        <begin position="288"/>
        <end position="390"/>
    </location>
</feature>
<dbReference type="PANTHER" id="PTHR42648:SF32">
    <property type="entry name" value="RIBONUCLEASE H-LIKE DOMAIN, GAG-PRE-INTEGRASE DOMAIN PROTEIN-RELATED"/>
    <property type="match status" value="1"/>
</dbReference>
<feature type="compositionally biased region" description="Low complexity" evidence="3">
    <location>
        <begin position="193"/>
        <end position="210"/>
    </location>
</feature>
<accession>A0A699K9M7</accession>
<keyword evidence="2" id="KW-0378">Hydrolase</keyword>
<dbReference type="AlphaFoldDB" id="A0A699K9M7"/>
<name>A0A699K9M7_TANCI</name>
<comment type="caution">
    <text evidence="5">The sequence shown here is derived from an EMBL/GenBank/DDBJ whole genome shotgun (WGS) entry which is preliminary data.</text>
</comment>
<dbReference type="InterPro" id="IPR012337">
    <property type="entry name" value="RNaseH-like_sf"/>
</dbReference>
<dbReference type="GO" id="GO:0046872">
    <property type="term" value="F:metal ion binding"/>
    <property type="evidence" value="ECO:0007669"/>
    <property type="project" value="UniProtKB-KW"/>
</dbReference>
<dbReference type="InterPro" id="IPR036397">
    <property type="entry name" value="RNaseH_sf"/>
</dbReference>
<evidence type="ECO:0000313" key="5">
    <source>
        <dbReference type="EMBL" id="GFA79192.1"/>
    </source>
</evidence>
<dbReference type="SUPFAM" id="SSF53098">
    <property type="entry name" value="Ribonuclease H-like"/>
    <property type="match status" value="1"/>
</dbReference>
<proteinExistence type="predicted"/>
<dbReference type="GO" id="GO:0003676">
    <property type="term" value="F:nucleic acid binding"/>
    <property type="evidence" value="ECO:0007669"/>
    <property type="project" value="InterPro"/>
</dbReference>
<dbReference type="InterPro" id="IPR039537">
    <property type="entry name" value="Retrotran_Ty1/copia-like"/>
</dbReference>
<organism evidence="5">
    <name type="scientific">Tanacetum cinerariifolium</name>
    <name type="common">Dalmatian daisy</name>
    <name type="synonym">Chrysanthemum cinerariifolium</name>
    <dbReference type="NCBI Taxonomy" id="118510"/>
    <lineage>
        <taxon>Eukaryota</taxon>
        <taxon>Viridiplantae</taxon>
        <taxon>Streptophyta</taxon>
        <taxon>Embryophyta</taxon>
        <taxon>Tracheophyta</taxon>
        <taxon>Spermatophyta</taxon>
        <taxon>Magnoliopsida</taxon>
        <taxon>eudicotyledons</taxon>
        <taxon>Gunneridae</taxon>
        <taxon>Pentapetalae</taxon>
        <taxon>asterids</taxon>
        <taxon>campanulids</taxon>
        <taxon>Asterales</taxon>
        <taxon>Asteraceae</taxon>
        <taxon>Asteroideae</taxon>
        <taxon>Anthemideae</taxon>
        <taxon>Anthemidinae</taxon>
        <taxon>Tanacetum</taxon>
    </lineage>
</organism>
<dbReference type="EMBL" id="BKCJ010488710">
    <property type="protein sequence ID" value="GFA79192.1"/>
    <property type="molecule type" value="Genomic_DNA"/>
</dbReference>
<feature type="region of interest" description="Disordered" evidence="3">
    <location>
        <begin position="150"/>
        <end position="219"/>
    </location>
</feature>
<evidence type="ECO:0000259" key="4">
    <source>
        <dbReference type="Pfam" id="PF07727"/>
    </source>
</evidence>
<dbReference type="Gene3D" id="3.30.420.10">
    <property type="entry name" value="Ribonuclease H-like superfamily/Ribonuclease H"/>
    <property type="match status" value="1"/>
</dbReference>
<gene>
    <name evidence="5" type="ORF">Tci_651164</name>
</gene>
<keyword evidence="1" id="KW-0479">Metal-binding</keyword>
<reference evidence="5" key="1">
    <citation type="journal article" date="2019" name="Sci. Rep.">
        <title>Draft genome of Tanacetum cinerariifolium, the natural source of mosquito coil.</title>
        <authorList>
            <person name="Yamashiro T."/>
            <person name="Shiraishi A."/>
            <person name="Satake H."/>
            <person name="Nakayama K."/>
        </authorList>
    </citation>
    <scope>NUCLEOTIDE SEQUENCE</scope>
</reference>
<evidence type="ECO:0000256" key="2">
    <source>
        <dbReference type="ARBA" id="ARBA00022801"/>
    </source>
</evidence>
<evidence type="ECO:0000256" key="3">
    <source>
        <dbReference type="SAM" id="MobiDB-lite"/>
    </source>
</evidence>
<dbReference type="GO" id="GO:0016787">
    <property type="term" value="F:hydrolase activity"/>
    <property type="evidence" value="ECO:0007669"/>
    <property type="project" value="UniProtKB-KW"/>
</dbReference>
<sequence length="393" mass="43825">GNPQNTLKDKGVIDSGCSRHMTGNMSYLSDFQKLNGGYIAFEGNPKGDFNLPDESQVLLRVPRENNMYNVNLKDIVPSGDLTCFFAKATIDESNLWHRRLGHQNGIAERKNMTFIEAARTMLADSLLPISFWAEAVNTACYDQNRNKEGDNTFDGMENHFEDFSEDSSNDISAASPIVPAARKNCSNNTNPISAAGPSSSNSSSTHGNSSLRDASQSPDVLEMENIVYSDNENVGAEVNFNNLESSITVNTIPRIKTHNAHPISQIINNLSSTTQTRSMARVIRDQGGISQVLNEDFHTCMFACFLSQEEPNRAHQALKDPMYQMDVKSVFLYGTIEEEVYVCQPPGFEDPDHPDKVYKVVKALYGLHQALRAWYETLANYFLQNGFHRGQID</sequence>
<dbReference type="InterPro" id="IPR013103">
    <property type="entry name" value="RVT_2"/>
</dbReference>
<dbReference type="PANTHER" id="PTHR42648">
    <property type="entry name" value="TRANSPOSASE, PUTATIVE-RELATED"/>
    <property type="match status" value="1"/>
</dbReference>
<evidence type="ECO:0000256" key="1">
    <source>
        <dbReference type="ARBA" id="ARBA00022723"/>
    </source>
</evidence>
<dbReference type="Pfam" id="PF07727">
    <property type="entry name" value="RVT_2"/>
    <property type="match status" value="1"/>
</dbReference>
<protein>
    <submittedName>
        <fullName evidence="5">Putative ribonuclease H-like domain-containing protein</fullName>
    </submittedName>
</protein>